<gene>
    <name evidence="5" type="ORF">ACRE_042930</name>
</gene>
<dbReference type="PROSITE" id="PS51387">
    <property type="entry name" value="FAD_PCMH"/>
    <property type="match status" value="1"/>
</dbReference>
<dbReference type="InterPro" id="IPR016166">
    <property type="entry name" value="FAD-bd_PCMH"/>
</dbReference>
<dbReference type="STRING" id="857340.A0A086T6I3"/>
<dbReference type="OrthoDB" id="9983560at2759"/>
<comment type="caution">
    <text evidence="5">The sequence shown here is derived from an EMBL/GenBank/DDBJ whole genome shotgun (WGS) entry which is preliminary data.</text>
</comment>
<name>A0A086T6I3_HAPC1</name>
<dbReference type="PANTHER" id="PTHR13878:SF91">
    <property type="entry name" value="FAD BINDING DOMAIN PROTEIN (AFU_ORTHOLOGUE AFUA_6G12070)-RELATED"/>
    <property type="match status" value="1"/>
</dbReference>
<proteinExistence type="inferred from homology"/>
<sequence>MLLSALTQVLLLGAGGVAANCTPPHHDHRPHPPDAAEGDCKCLPVDDCWPGKAEWDKLDEAVGGRLHVTVPLGQPCHGDAYDEDKCEELQAEWLYSTIHSESSSSVMAPLFANASCDPFLPPETPCTLGNYVSYAVAVSGPEDVKKTIAFAEKHNIRLVIRNTGHDYNGRSTGAGGLAIWTHGLKETKVVDWEDDHYKGKALQVGAGVQGFEALDAAKASGLVVVTGECPTVGLAGGYTQGGGHSALSTVFGLAADNTLSFEVVTAKGELVTASRSENEDLYWALSGGGPGTFGVVTSMTVQAHPDAKVAGATFAIVAPTDNPGAMYDIIDAFHDALPDIVDAGVMIIYFFGEGFLQVPAMTAYNKTKEEAEAILKPFADAVNKIHPDASFAPSLTEFDSYNEHYENYWGPLPAGNIQVGTQLFGGRLIPRDVLPKFGPTARELSEMGVTFIGVGTDVSAFGGGGDKEANAVLPQWRDSIVQASLTLPWSFSVPFEDMVAEQDRMTNEVQPVIEAATPGAGAYMNEADFQQKDFQETFYGANYRDLLKIKKKYDPRDLLYVRTGVGSEVWNVAKDGRMCRVKETGNVTQVSI</sequence>
<dbReference type="GO" id="GO:0071949">
    <property type="term" value="F:FAD binding"/>
    <property type="evidence" value="ECO:0007669"/>
    <property type="project" value="InterPro"/>
</dbReference>
<dbReference type="Gene3D" id="3.30.465.10">
    <property type="match status" value="2"/>
</dbReference>
<dbReference type="Proteomes" id="UP000029964">
    <property type="component" value="Unassembled WGS sequence"/>
</dbReference>
<evidence type="ECO:0000256" key="1">
    <source>
        <dbReference type="ARBA" id="ARBA00005466"/>
    </source>
</evidence>
<dbReference type="InterPro" id="IPR036318">
    <property type="entry name" value="FAD-bd_PCMH-like_sf"/>
</dbReference>
<feature type="domain" description="FAD-binding PCMH-type" evidence="4">
    <location>
        <begin position="128"/>
        <end position="306"/>
    </location>
</feature>
<evidence type="ECO:0000313" key="5">
    <source>
        <dbReference type="EMBL" id="KFH44965.1"/>
    </source>
</evidence>
<dbReference type="InterPro" id="IPR016169">
    <property type="entry name" value="FAD-bd_PCMH_sub2"/>
</dbReference>
<keyword evidence="3" id="KW-0732">Signal</keyword>
<dbReference type="HOGENOM" id="CLU_018354_4_2_1"/>
<evidence type="ECO:0000259" key="4">
    <source>
        <dbReference type="PROSITE" id="PS51387"/>
    </source>
</evidence>
<dbReference type="InterPro" id="IPR006094">
    <property type="entry name" value="Oxid_FAD_bind_N"/>
</dbReference>
<keyword evidence="2" id="KW-0560">Oxidoreductase</keyword>
<dbReference type="EMBL" id="JPKY01000040">
    <property type="protein sequence ID" value="KFH44965.1"/>
    <property type="molecule type" value="Genomic_DNA"/>
</dbReference>
<evidence type="ECO:0000256" key="3">
    <source>
        <dbReference type="SAM" id="SignalP"/>
    </source>
</evidence>
<evidence type="ECO:0000313" key="6">
    <source>
        <dbReference type="Proteomes" id="UP000029964"/>
    </source>
</evidence>
<evidence type="ECO:0000256" key="2">
    <source>
        <dbReference type="ARBA" id="ARBA00023002"/>
    </source>
</evidence>
<comment type="similarity">
    <text evidence="1">Belongs to the oxygen-dependent FAD-linked oxidoreductase family.</text>
</comment>
<dbReference type="Pfam" id="PF08031">
    <property type="entry name" value="BBE"/>
    <property type="match status" value="1"/>
</dbReference>
<reference evidence="6" key="1">
    <citation type="journal article" date="2014" name="Genome Announc.">
        <title>Genome sequence and annotation of Acremonium chrysogenum, producer of the beta-lactam antibiotic cephalosporin C.</title>
        <authorList>
            <person name="Terfehr D."/>
            <person name="Dahlmann T.A."/>
            <person name="Specht T."/>
            <person name="Zadra I."/>
            <person name="Kuernsteiner H."/>
            <person name="Kueck U."/>
        </authorList>
    </citation>
    <scope>NUCLEOTIDE SEQUENCE [LARGE SCALE GENOMIC DNA]</scope>
    <source>
        <strain evidence="6">ATCC 11550 / CBS 779.69 / DSM 880 / IAM 14645 / JCM 23072 / IMI 49137</strain>
    </source>
</reference>
<organism evidence="5 6">
    <name type="scientific">Hapsidospora chrysogenum (strain ATCC 11550 / CBS 779.69 / DSM 880 / IAM 14645 / JCM 23072 / IMI 49137)</name>
    <name type="common">Acremonium chrysogenum</name>
    <dbReference type="NCBI Taxonomy" id="857340"/>
    <lineage>
        <taxon>Eukaryota</taxon>
        <taxon>Fungi</taxon>
        <taxon>Dikarya</taxon>
        <taxon>Ascomycota</taxon>
        <taxon>Pezizomycotina</taxon>
        <taxon>Sordariomycetes</taxon>
        <taxon>Hypocreomycetidae</taxon>
        <taxon>Hypocreales</taxon>
        <taxon>Bionectriaceae</taxon>
        <taxon>Hapsidospora</taxon>
    </lineage>
</organism>
<feature type="chain" id="PRO_5001815561" evidence="3">
    <location>
        <begin position="20"/>
        <end position="592"/>
    </location>
</feature>
<dbReference type="AlphaFoldDB" id="A0A086T6I3"/>
<dbReference type="SUPFAM" id="SSF56176">
    <property type="entry name" value="FAD-binding/transporter-associated domain-like"/>
    <property type="match status" value="1"/>
</dbReference>
<dbReference type="PANTHER" id="PTHR13878">
    <property type="entry name" value="GULONOLACTONE OXIDASE"/>
    <property type="match status" value="1"/>
</dbReference>
<dbReference type="InterPro" id="IPR050432">
    <property type="entry name" value="FAD-linked_Oxidoreductases_BP"/>
</dbReference>
<accession>A0A086T6I3</accession>
<dbReference type="InterPro" id="IPR012951">
    <property type="entry name" value="BBE"/>
</dbReference>
<dbReference type="GO" id="GO:0016491">
    <property type="term" value="F:oxidoreductase activity"/>
    <property type="evidence" value="ECO:0007669"/>
    <property type="project" value="UniProtKB-KW"/>
</dbReference>
<keyword evidence="6" id="KW-1185">Reference proteome</keyword>
<protein>
    <submittedName>
        <fullName evidence="5">6-hydroxy-D-nicotine oxidase-like protein</fullName>
    </submittedName>
</protein>
<feature type="signal peptide" evidence="3">
    <location>
        <begin position="1"/>
        <end position="19"/>
    </location>
</feature>
<dbReference type="Pfam" id="PF01565">
    <property type="entry name" value="FAD_binding_4"/>
    <property type="match status" value="1"/>
</dbReference>